<evidence type="ECO:0000313" key="2">
    <source>
        <dbReference type="WBParaSite" id="PSU_v2.g15860.t1"/>
    </source>
</evidence>
<protein>
    <submittedName>
        <fullName evidence="2">Uncharacterized protein</fullName>
    </submittedName>
</protein>
<proteinExistence type="predicted"/>
<dbReference type="WBParaSite" id="PSU_v2.g15860.t1">
    <property type="protein sequence ID" value="PSU_v2.g15860.t1"/>
    <property type="gene ID" value="PSU_v2.g15860"/>
</dbReference>
<dbReference type="AlphaFoldDB" id="A0A914Y9A2"/>
<keyword evidence="1" id="KW-1185">Reference proteome</keyword>
<sequence length="127" mass="14427">MKPLPLSWPRHVENVSKITDYSKTSPWKAQSTIEGCLNGDTKKHEGKKAESCLQKTSTLSLHIAAYENAIEASHSDKQTCVKFQGSFEFPRPGENQVSKPEVMQFKASQKLLNPNKEQHDGWFSYHH</sequence>
<evidence type="ECO:0000313" key="1">
    <source>
        <dbReference type="Proteomes" id="UP000887577"/>
    </source>
</evidence>
<reference evidence="2" key="1">
    <citation type="submission" date="2022-11" db="UniProtKB">
        <authorList>
            <consortium name="WormBaseParasite"/>
        </authorList>
    </citation>
    <scope>IDENTIFICATION</scope>
</reference>
<name>A0A914Y9A2_9BILA</name>
<dbReference type="Proteomes" id="UP000887577">
    <property type="component" value="Unplaced"/>
</dbReference>
<organism evidence="1 2">
    <name type="scientific">Panagrolaimus superbus</name>
    <dbReference type="NCBI Taxonomy" id="310955"/>
    <lineage>
        <taxon>Eukaryota</taxon>
        <taxon>Metazoa</taxon>
        <taxon>Ecdysozoa</taxon>
        <taxon>Nematoda</taxon>
        <taxon>Chromadorea</taxon>
        <taxon>Rhabditida</taxon>
        <taxon>Tylenchina</taxon>
        <taxon>Panagrolaimomorpha</taxon>
        <taxon>Panagrolaimoidea</taxon>
        <taxon>Panagrolaimidae</taxon>
        <taxon>Panagrolaimus</taxon>
    </lineage>
</organism>
<accession>A0A914Y9A2</accession>